<sequence length="83" mass="8932">MLDSPAGDSFRYALNPELLKLYAAIVVGLSGLSLSQYDLFDALVEPLGFLLSAPFFLFGLVFSVGGVVGVLHRVLSDTRKTPE</sequence>
<reference evidence="2 3" key="1">
    <citation type="submission" date="2018-12" db="EMBL/GenBank/DDBJ databases">
        <title>Genome analysis provides insights into bioremediation potentialities of Halogeometricum borinquense strain N11.</title>
        <authorList>
            <person name="Najjari A."/>
            <person name="Youssef N."/>
            <person name="Fhoula I."/>
            <person name="Ben Dhia O."/>
            <person name="Mahjoubi M."/>
            <person name="Ouzari H.I."/>
            <person name="Cherif A."/>
        </authorList>
    </citation>
    <scope>NUCLEOTIDE SEQUENCE [LARGE SCALE GENOMIC DNA]</scope>
    <source>
        <strain evidence="2 3">N11</strain>
    </source>
</reference>
<gene>
    <name evidence="2" type="ORF">ELS19_15805</name>
</gene>
<protein>
    <submittedName>
        <fullName evidence="2">Uncharacterized protein</fullName>
    </submittedName>
</protein>
<proteinExistence type="predicted"/>
<keyword evidence="1" id="KW-0472">Membrane</keyword>
<dbReference type="RefSeq" id="WP_129785581.1">
    <property type="nucleotide sequence ID" value="NZ_RZHH01000002.1"/>
</dbReference>
<feature type="transmembrane region" description="Helical" evidence="1">
    <location>
        <begin position="21"/>
        <end position="37"/>
    </location>
</feature>
<accession>A0A482TQT5</accession>
<evidence type="ECO:0000256" key="1">
    <source>
        <dbReference type="SAM" id="Phobius"/>
    </source>
</evidence>
<comment type="caution">
    <text evidence="2">The sequence shown here is derived from an EMBL/GenBank/DDBJ whole genome shotgun (WGS) entry which is preliminary data.</text>
</comment>
<evidence type="ECO:0000313" key="3">
    <source>
        <dbReference type="Proteomes" id="UP000294028"/>
    </source>
</evidence>
<feature type="transmembrane region" description="Helical" evidence="1">
    <location>
        <begin position="49"/>
        <end position="71"/>
    </location>
</feature>
<keyword evidence="1" id="KW-1133">Transmembrane helix</keyword>
<keyword evidence="1" id="KW-0812">Transmembrane</keyword>
<evidence type="ECO:0000313" key="2">
    <source>
        <dbReference type="EMBL" id="RYJ15265.1"/>
    </source>
</evidence>
<organism evidence="2 3">
    <name type="scientific">Halogeometricum borinquense</name>
    <dbReference type="NCBI Taxonomy" id="60847"/>
    <lineage>
        <taxon>Archaea</taxon>
        <taxon>Methanobacteriati</taxon>
        <taxon>Methanobacteriota</taxon>
        <taxon>Stenosarchaea group</taxon>
        <taxon>Halobacteria</taxon>
        <taxon>Halobacteriales</taxon>
        <taxon>Haloferacaceae</taxon>
        <taxon>Halogeometricum</taxon>
    </lineage>
</organism>
<dbReference type="EMBL" id="RZHH01000002">
    <property type="protein sequence ID" value="RYJ15265.1"/>
    <property type="molecule type" value="Genomic_DNA"/>
</dbReference>
<dbReference type="Proteomes" id="UP000294028">
    <property type="component" value="Unassembled WGS sequence"/>
</dbReference>
<name>A0A482TQT5_9EURY</name>
<dbReference type="AlphaFoldDB" id="A0A482TQT5"/>